<feature type="compositionally biased region" description="Low complexity" evidence="12">
    <location>
        <begin position="660"/>
        <end position="670"/>
    </location>
</feature>
<evidence type="ECO:0000256" key="6">
    <source>
        <dbReference type="ARBA" id="ARBA00022777"/>
    </source>
</evidence>
<dbReference type="SMART" id="SM00220">
    <property type="entry name" value="S_TKc"/>
    <property type="match status" value="1"/>
</dbReference>
<dbReference type="InterPro" id="IPR017441">
    <property type="entry name" value="Protein_kinase_ATP_BS"/>
</dbReference>
<comment type="catalytic activity">
    <reaction evidence="9">
        <text>L-threonyl-[protein] + ATP = O-phospho-L-threonyl-[protein] + ADP + H(+)</text>
        <dbReference type="Rhea" id="RHEA:46608"/>
        <dbReference type="Rhea" id="RHEA-COMP:11060"/>
        <dbReference type="Rhea" id="RHEA-COMP:11605"/>
        <dbReference type="ChEBI" id="CHEBI:15378"/>
        <dbReference type="ChEBI" id="CHEBI:30013"/>
        <dbReference type="ChEBI" id="CHEBI:30616"/>
        <dbReference type="ChEBI" id="CHEBI:61977"/>
        <dbReference type="ChEBI" id="CHEBI:456216"/>
        <dbReference type="EC" id="2.7.12.1"/>
    </reaction>
</comment>
<dbReference type="InterPro" id="IPR050494">
    <property type="entry name" value="Ser_Thr_dual-spec_kinase"/>
</dbReference>
<feature type="binding site" evidence="11">
    <location>
        <position position="346"/>
    </location>
    <ligand>
        <name>ATP</name>
        <dbReference type="ChEBI" id="CHEBI:30616"/>
    </ligand>
</feature>
<evidence type="ECO:0000259" key="13">
    <source>
        <dbReference type="PROSITE" id="PS50011"/>
    </source>
</evidence>
<dbReference type="Gene3D" id="3.30.10.30">
    <property type="entry name" value="DYRK"/>
    <property type="match status" value="1"/>
</dbReference>
<feature type="region of interest" description="Disordered" evidence="12">
    <location>
        <begin position="660"/>
        <end position="683"/>
    </location>
</feature>
<feature type="region of interest" description="Disordered" evidence="12">
    <location>
        <begin position="121"/>
        <end position="144"/>
    </location>
</feature>
<dbReference type="GO" id="GO:0005524">
    <property type="term" value="F:ATP binding"/>
    <property type="evidence" value="ECO:0007669"/>
    <property type="project" value="UniProtKB-UniRule"/>
</dbReference>
<dbReference type="GO" id="GO:0004674">
    <property type="term" value="F:protein serine/threonine kinase activity"/>
    <property type="evidence" value="ECO:0007669"/>
    <property type="project" value="UniProtKB-KW"/>
</dbReference>
<feature type="domain" description="Protein kinase" evidence="13">
    <location>
        <begin position="317"/>
        <end position="643"/>
    </location>
</feature>
<feature type="region of interest" description="Disordered" evidence="12">
    <location>
        <begin position="789"/>
        <end position="844"/>
    </location>
</feature>
<evidence type="ECO:0000256" key="9">
    <source>
        <dbReference type="ARBA" id="ARBA00049308"/>
    </source>
</evidence>
<dbReference type="Pfam" id="PF00069">
    <property type="entry name" value="Pkinase"/>
    <property type="match status" value="1"/>
</dbReference>
<dbReference type="PROSITE" id="PS50011">
    <property type="entry name" value="PROTEIN_KINASE_DOM"/>
    <property type="match status" value="1"/>
</dbReference>
<dbReference type="OrthoDB" id="9332038at2759"/>
<evidence type="ECO:0000256" key="4">
    <source>
        <dbReference type="ARBA" id="ARBA00022679"/>
    </source>
</evidence>
<keyword evidence="6 14" id="KW-0418">Kinase</keyword>
<comment type="catalytic activity">
    <reaction evidence="8">
        <text>L-seryl-[protein] + ATP = O-phospho-L-seryl-[protein] + ADP + H(+)</text>
        <dbReference type="Rhea" id="RHEA:17989"/>
        <dbReference type="Rhea" id="RHEA-COMP:9863"/>
        <dbReference type="Rhea" id="RHEA-COMP:11604"/>
        <dbReference type="ChEBI" id="CHEBI:15378"/>
        <dbReference type="ChEBI" id="CHEBI:29999"/>
        <dbReference type="ChEBI" id="CHEBI:30616"/>
        <dbReference type="ChEBI" id="CHEBI:83421"/>
        <dbReference type="ChEBI" id="CHEBI:456216"/>
        <dbReference type="EC" id="2.7.12.1"/>
    </reaction>
</comment>
<evidence type="ECO:0000256" key="11">
    <source>
        <dbReference type="PROSITE-ProRule" id="PRU10141"/>
    </source>
</evidence>
<comment type="caution">
    <text evidence="14">The sequence shown here is derived from an EMBL/GenBank/DDBJ whole genome shotgun (WGS) entry which is preliminary data.</text>
</comment>
<dbReference type="InterPro" id="IPR000719">
    <property type="entry name" value="Prot_kinase_dom"/>
</dbReference>
<dbReference type="InterPro" id="IPR011009">
    <property type="entry name" value="Kinase-like_dom_sf"/>
</dbReference>
<dbReference type="InterPro" id="IPR042521">
    <property type="entry name" value="DYRK"/>
</dbReference>
<evidence type="ECO:0000313" key="15">
    <source>
        <dbReference type="Proteomes" id="UP000193642"/>
    </source>
</evidence>
<evidence type="ECO:0000256" key="1">
    <source>
        <dbReference type="ARBA" id="ARBA00008867"/>
    </source>
</evidence>
<dbReference type="GO" id="GO:0004712">
    <property type="term" value="F:protein serine/threonine/tyrosine kinase activity"/>
    <property type="evidence" value="ECO:0007669"/>
    <property type="project" value="UniProtKB-EC"/>
</dbReference>
<keyword evidence="3" id="KW-0723">Serine/threonine-protein kinase</keyword>
<dbReference type="Gene3D" id="3.30.200.20">
    <property type="entry name" value="Phosphorylase Kinase, domain 1"/>
    <property type="match status" value="1"/>
</dbReference>
<reference evidence="14 15" key="1">
    <citation type="submission" date="2016-07" db="EMBL/GenBank/DDBJ databases">
        <title>Pervasive Adenine N6-methylation of Active Genes in Fungi.</title>
        <authorList>
            <consortium name="DOE Joint Genome Institute"/>
            <person name="Mondo S.J."/>
            <person name="Dannebaum R.O."/>
            <person name="Kuo R.C."/>
            <person name="Labutti K."/>
            <person name="Haridas S."/>
            <person name="Kuo A."/>
            <person name="Salamov A."/>
            <person name="Ahrendt S.R."/>
            <person name="Lipzen A."/>
            <person name="Sullivan W."/>
            <person name="Andreopoulos W.B."/>
            <person name="Clum A."/>
            <person name="Lindquist E."/>
            <person name="Daum C."/>
            <person name="Ramamoorthy G.K."/>
            <person name="Gryganskyi A."/>
            <person name="Culley D."/>
            <person name="Magnuson J.K."/>
            <person name="James T.Y."/>
            <person name="O'Malley M.A."/>
            <person name="Stajich J.E."/>
            <person name="Spatafora J.W."/>
            <person name="Visel A."/>
            <person name="Grigoriev I.V."/>
        </authorList>
    </citation>
    <scope>NUCLEOTIDE SEQUENCE [LARGE SCALE GENOMIC DNA]</scope>
    <source>
        <strain evidence="14 15">JEL800</strain>
    </source>
</reference>
<evidence type="ECO:0000256" key="12">
    <source>
        <dbReference type="SAM" id="MobiDB-lite"/>
    </source>
</evidence>
<keyword evidence="5 11" id="KW-0547">Nucleotide-binding</keyword>
<dbReference type="PANTHER" id="PTHR24058:SF22">
    <property type="entry name" value="DUAL SPECIFICITY TYROSINE-PHOSPHORYLATION-REGULATED KINASE 4"/>
    <property type="match status" value="1"/>
</dbReference>
<evidence type="ECO:0000313" key="14">
    <source>
        <dbReference type="EMBL" id="ORY49078.1"/>
    </source>
</evidence>
<dbReference type="Proteomes" id="UP000193642">
    <property type="component" value="Unassembled WGS sequence"/>
</dbReference>
<evidence type="ECO:0000256" key="7">
    <source>
        <dbReference type="ARBA" id="ARBA00022840"/>
    </source>
</evidence>
<feature type="compositionally biased region" description="Low complexity" evidence="12">
    <location>
        <begin position="23"/>
        <end position="50"/>
    </location>
</feature>
<dbReference type="EMBL" id="MCGO01000010">
    <property type="protein sequence ID" value="ORY49078.1"/>
    <property type="molecule type" value="Genomic_DNA"/>
</dbReference>
<protein>
    <recommendedName>
        <fullName evidence="2">dual-specificity kinase</fullName>
        <ecNumber evidence="2">2.7.12.1</ecNumber>
    </recommendedName>
</protein>
<dbReference type="GO" id="GO:0005856">
    <property type="term" value="C:cytoskeleton"/>
    <property type="evidence" value="ECO:0007669"/>
    <property type="project" value="TreeGrafter"/>
</dbReference>
<dbReference type="PROSITE" id="PS00107">
    <property type="entry name" value="PROTEIN_KINASE_ATP"/>
    <property type="match status" value="1"/>
</dbReference>
<feature type="compositionally biased region" description="Low complexity" evidence="12">
    <location>
        <begin position="182"/>
        <end position="207"/>
    </location>
</feature>
<evidence type="ECO:0000256" key="8">
    <source>
        <dbReference type="ARBA" id="ARBA00049003"/>
    </source>
</evidence>
<gene>
    <name evidence="14" type="ORF">BCR33DRAFT_714139</name>
</gene>
<dbReference type="STRING" id="329046.A0A1Y2CPW1"/>
<evidence type="ECO:0000256" key="10">
    <source>
        <dbReference type="ARBA" id="ARBA00051680"/>
    </source>
</evidence>
<keyword evidence="4" id="KW-0808">Transferase</keyword>
<feature type="compositionally biased region" description="Polar residues" evidence="12">
    <location>
        <begin position="68"/>
        <end position="77"/>
    </location>
</feature>
<sequence length="934" mass="102769">MENKDTTASEAQLVRNRSRNRQSRASNGSLGAAAAAQTATTLQQQQQQQQRRLSIAKAQRDSKHGSQVFMSGQPPQRTSMIVNTDVKMQRSSTVAAAPVRRSMALNPAAIAAAKEAAAGGANSAGITQTPQQSQQQQQQQLAHRLSLHSRSLTTSNSNQLPTPAPNHFYQQQQQMLNPNYRQLQSQQGPQSPTSPTSPPQQLADTAPPQQPLPTPPPPVQQPQPSLRLPLSPEITVQYYRDLLSPYELHEVFQYPHIYFAGAMGVDKIGTPRRRSGAVGVPQENLTKEDLTQIFNQGYDDSRGDYYWTAHDHIGYRYECISLLGKGSFGQCLKCFDHKTKTIVAVKIIRNKKRFEKQGVVEVKVLDRLRREDSDMSHHLVHMQDSFYFRGHLVITFELLGINLYEWVKSGGFRGIHMGVLKSFTVQILKCLQLLHNIKAIHCDLKPENILLCDPSFAQPQKCDLIPSSSTGLPRSFIDPEFNQHSPLYDIKVIDFGSACFEHEKVYTYIQSRFYRSPEVILGSSYNTAIDMWSVGCIIAELLTGYPLFPGENEQHQLACIMEVKGVPPEYIIERGSRRKLFFEHNQPRSFTDSRGKKRKPGTKNLSHILRTTDVMFLDFLERCLEWDPERRMKPDEAMRHEWLVGFAPATTPPPVLTPVPMSSTSAASATERAKSPSTSTNSKYSFGEMMSNAASSIVNRGRAYSNAQAPSPATAEASRLKKTASIAITDNTFLKQAKDNTAAGENGGEPSTWKASFSSWRRMGSISGASSKRTSEVNLKKPAELAPIPAATAPSMARNTQSILKPSTPSAPIAVTAPAAEASAPEPPRKSHSIDESAPTALTSPSQLQQLLTIPQQLSPVSGQEVTSKTPVENVVIDVLSARTTTPSAVSTKSVDKDALYVAPSGTVPSMSRGSSFSAKLGGIVRSLSQKKKK</sequence>
<keyword evidence="15" id="KW-1185">Reference proteome</keyword>
<feature type="compositionally biased region" description="Pro residues" evidence="12">
    <location>
        <begin position="208"/>
        <end position="221"/>
    </location>
</feature>
<dbReference type="CDD" id="cd14210">
    <property type="entry name" value="PKc_DYRK"/>
    <property type="match status" value="1"/>
</dbReference>
<dbReference type="Gene3D" id="1.10.510.10">
    <property type="entry name" value="Transferase(Phosphotransferase) domain 1"/>
    <property type="match status" value="1"/>
</dbReference>
<evidence type="ECO:0000256" key="3">
    <source>
        <dbReference type="ARBA" id="ARBA00022527"/>
    </source>
</evidence>
<comment type="catalytic activity">
    <reaction evidence="10">
        <text>L-tyrosyl-[protein] + ATP = O-phospho-L-tyrosyl-[protein] + ADP + H(+)</text>
        <dbReference type="Rhea" id="RHEA:10596"/>
        <dbReference type="Rhea" id="RHEA-COMP:10136"/>
        <dbReference type="Rhea" id="RHEA-COMP:20101"/>
        <dbReference type="ChEBI" id="CHEBI:15378"/>
        <dbReference type="ChEBI" id="CHEBI:30616"/>
        <dbReference type="ChEBI" id="CHEBI:46858"/>
        <dbReference type="ChEBI" id="CHEBI:61978"/>
        <dbReference type="ChEBI" id="CHEBI:456216"/>
        <dbReference type="EC" id="2.7.12.1"/>
    </reaction>
</comment>
<feature type="region of interest" description="Disordered" evidence="12">
    <location>
        <begin position="1"/>
        <end position="77"/>
    </location>
</feature>
<keyword evidence="7 11" id="KW-0067">ATP-binding</keyword>
<feature type="region of interest" description="Disordered" evidence="12">
    <location>
        <begin position="181"/>
        <end position="227"/>
    </location>
</feature>
<comment type="similarity">
    <text evidence="1">Belongs to the protein kinase superfamily. CMGC Ser/Thr protein kinase family. MNB/DYRK subfamily.</text>
</comment>
<evidence type="ECO:0000256" key="2">
    <source>
        <dbReference type="ARBA" id="ARBA00013203"/>
    </source>
</evidence>
<proteinExistence type="inferred from homology"/>
<dbReference type="EC" id="2.7.12.1" evidence="2"/>
<organism evidence="14 15">
    <name type="scientific">Rhizoclosmatium globosum</name>
    <dbReference type="NCBI Taxonomy" id="329046"/>
    <lineage>
        <taxon>Eukaryota</taxon>
        <taxon>Fungi</taxon>
        <taxon>Fungi incertae sedis</taxon>
        <taxon>Chytridiomycota</taxon>
        <taxon>Chytridiomycota incertae sedis</taxon>
        <taxon>Chytridiomycetes</taxon>
        <taxon>Chytridiales</taxon>
        <taxon>Chytriomycetaceae</taxon>
        <taxon>Rhizoclosmatium</taxon>
    </lineage>
</organism>
<dbReference type="SUPFAM" id="SSF56112">
    <property type="entry name" value="Protein kinase-like (PK-like)"/>
    <property type="match status" value="1"/>
</dbReference>
<dbReference type="GO" id="GO:0005737">
    <property type="term" value="C:cytoplasm"/>
    <property type="evidence" value="ECO:0007669"/>
    <property type="project" value="TreeGrafter"/>
</dbReference>
<accession>A0A1Y2CPW1</accession>
<dbReference type="AlphaFoldDB" id="A0A1Y2CPW1"/>
<name>A0A1Y2CPW1_9FUNG</name>
<evidence type="ECO:0000256" key="5">
    <source>
        <dbReference type="ARBA" id="ARBA00022741"/>
    </source>
</evidence>
<feature type="compositionally biased region" description="Low complexity" evidence="12">
    <location>
        <begin position="806"/>
        <end position="824"/>
    </location>
</feature>
<dbReference type="PANTHER" id="PTHR24058">
    <property type="entry name" value="DUAL SPECIFICITY PROTEIN KINASE"/>
    <property type="match status" value="1"/>
</dbReference>